<protein>
    <submittedName>
        <fullName evidence="1">Uncharacterized protein</fullName>
    </submittedName>
</protein>
<gene>
    <name evidence="1" type="ORF">D5086_024488</name>
</gene>
<accession>A0ACC4B5L9</accession>
<organism evidence="1 2">
    <name type="scientific">Populus alba</name>
    <name type="common">White poplar</name>
    <dbReference type="NCBI Taxonomy" id="43335"/>
    <lineage>
        <taxon>Eukaryota</taxon>
        <taxon>Viridiplantae</taxon>
        <taxon>Streptophyta</taxon>
        <taxon>Embryophyta</taxon>
        <taxon>Tracheophyta</taxon>
        <taxon>Spermatophyta</taxon>
        <taxon>Magnoliopsida</taxon>
        <taxon>eudicotyledons</taxon>
        <taxon>Gunneridae</taxon>
        <taxon>Pentapetalae</taxon>
        <taxon>rosids</taxon>
        <taxon>fabids</taxon>
        <taxon>Malpighiales</taxon>
        <taxon>Salicaceae</taxon>
        <taxon>Saliceae</taxon>
        <taxon>Populus</taxon>
    </lineage>
</organism>
<reference evidence="1 2" key="1">
    <citation type="journal article" date="2024" name="Plant Biotechnol. J.">
        <title>Genome and CRISPR/Cas9 system of a widespread forest tree (Populus alba) in the world.</title>
        <authorList>
            <person name="Liu Y.J."/>
            <person name="Jiang P.F."/>
            <person name="Han X.M."/>
            <person name="Li X.Y."/>
            <person name="Wang H.M."/>
            <person name="Wang Y.J."/>
            <person name="Wang X.X."/>
            <person name="Zeng Q.Y."/>
        </authorList>
    </citation>
    <scope>NUCLEOTIDE SEQUENCE [LARGE SCALE GENOMIC DNA]</scope>
    <source>
        <strain evidence="2">cv. PAL-ZL1</strain>
    </source>
</reference>
<comment type="caution">
    <text evidence="1">The sequence shown here is derived from an EMBL/GenBank/DDBJ whole genome shotgun (WGS) entry which is preliminary data.</text>
</comment>
<proteinExistence type="predicted"/>
<name>A0ACC4B5L9_POPAL</name>
<sequence>MAETCTRKLIVEVCNARNLMPKDGQGTASAFATVDFDGQIRRTKTKLRDLNPEWDEKLEFLVHDTDSMAAETLEISLYNDKKIGKRSTFLGKVRIAGSAFVKSGGETLVYYPLEKRSVFSQIKEELGLKVYYIDEDPPAPPAEQKPEEKAPETEENKPAEEAKPDEEKKEEEKKEEPKTESNKEAKKEEEKPSPPPQEENPKKPDEAAPPVKVENLPLVESEKKPSKEKKEKAEIVRRSEVTISDFELRSLTSDRGRSAYDLVDRMSIKTKSQSDKDWDKVFAFDKEGLNSTSLEVSVWTEEKKENEEATQECSLGTVSFDLQEVPKRVPPDSPLAPQWYALESENFAGNEVMLAVWIGTQADEAFQEAWQSDSGGLLPETRAKVYLSPKLWYLRLTVIQTQDLHLGSGKARNPELYVKAQLGAQLFKTGRTSVGSTSSSSANPTWNEDLVFVAAELFEPFLTLTVEDVTNGQSVGHVKIHVASIERRTDDQAELKSRWFNLVGDDTKPYTGRIHVRVCLEGGYHVLDEAAHVTSDVRAAAKQLAKAPI</sequence>
<dbReference type="EMBL" id="RCHU02000013">
    <property type="protein sequence ID" value="KAL3573875.1"/>
    <property type="molecule type" value="Genomic_DNA"/>
</dbReference>
<evidence type="ECO:0000313" key="2">
    <source>
        <dbReference type="Proteomes" id="UP000309997"/>
    </source>
</evidence>
<dbReference type="Proteomes" id="UP000309997">
    <property type="component" value="Unassembled WGS sequence"/>
</dbReference>
<evidence type="ECO:0000313" key="1">
    <source>
        <dbReference type="EMBL" id="KAL3573875.1"/>
    </source>
</evidence>
<keyword evidence="2" id="KW-1185">Reference proteome</keyword>